<feature type="transmembrane region" description="Helical" evidence="11">
    <location>
        <begin position="21"/>
        <end position="40"/>
    </location>
</feature>
<feature type="transmembrane region" description="Helical" evidence="11">
    <location>
        <begin position="70"/>
        <end position="89"/>
    </location>
</feature>
<comment type="catalytic activity">
    <reaction evidence="1">
        <text>ATP + protein L-histidine = ADP + protein N-phospho-L-histidine.</text>
        <dbReference type="EC" id="2.7.13.3"/>
    </reaction>
</comment>
<keyword evidence="14" id="KW-1185">Reference proteome</keyword>
<feature type="transmembrane region" description="Helical" evidence="11">
    <location>
        <begin position="109"/>
        <end position="138"/>
    </location>
</feature>
<dbReference type="PANTHER" id="PTHR24421:SF10">
    <property type="entry name" value="NITRATE_NITRITE SENSOR PROTEIN NARQ"/>
    <property type="match status" value="1"/>
</dbReference>
<keyword evidence="11" id="KW-1133">Transmembrane helix</keyword>
<keyword evidence="4" id="KW-0808">Transferase</keyword>
<keyword evidence="3" id="KW-0597">Phosphoprotein</keyword>
<evidence type="ECO:0000313" key="13">
    <source>
        <dbReference type="EMBL" id="MFI7874043.1"/>
    </source>
</evidence>
<feature type="domain" description="Histidine kinase/HSP90-like ATPase" evidence="12">
    <location>
        <begin position="282"/>
        <end position="374"/>
    </location>
</feature>
<keyword evidence="9" id="KW-0175">Coiled coil</keyword>
<keyword evidence="5" id="KW-0547">Nucleotide-binding</keyword>
<dbReference type="Pfam" id="PF02518">
    <property type="entry name" value="HATPase_c"/>
    <property type="match status" value="1"/>
</dbReference>
<keyword evidence="8" id="KW-0902">Two-component regulatory system</keyword>
<evidence type="ECO:0000256" key="5">
    <source>
        <dbReference type="ARBA" id="ARBA00022741"/>
    </source>
</evidence>
<dbReference type="InterPro" id="IPR036890">
    <property type="entry name" value="HATPase_C_sf"/>
</dbReference>
<sequence length="382" mass="40324">MNALLRRIRAAYGLAVARRSALFDLALATITTGVEIGLLFDDGTPVAVTPIAVTVLAGSALLARRRAPLTVLVAACAGAAVLVPLGYSPGGAPVVVALASLADLRERSVSVAALVPTALFLQSASISSLPVSIGAWALGSYLQTRRRYTRALEDRAATLEREREQLDQIAAQRERTSIARELHDIVAHSVTVTLIGVRGARDILPTEPRVAAETLERVEATAEQSLAELRRILGLLRTPDNGAQWRPQPSLGRLDELVSEYRTTGMPVRLEITGTARPLAGGLELSAYRIVEEALTNVLKHTDPTRVAVTLHYGRTHLRVTVEDDGGGGGGGAEGGGGHGIRGMRERAAVTGGSLDARRTADGFVVTARLPVAETGEVEDEA</sequence>
<feature type="coiled-coil region" evidence="9">
    <location>
        <begin position="149"/>
        <end position="179"/>
    </location>
</feature>
<evidence type="ECO:0000256" key="3">
    <source>
        <dbReference type="ARBA" id="ARBA00022553"/>
    </source>
</evidence>
<reference evidence="13 14" key="1">
    <citation type="submission" date="2024-07" db="EMBL/GenBank/DDBJ databases">
        <title>Whole genome sequencing of Prodigiosin pigment-producing Streptomyces salinarius isolated from rhizosphere soil of Arachis hypogaea.</title>
        <authorList>
            <person name="Vidhya A."/>
            <person name="Ramya S."/>
        </authorList>
    </citation>
    <scope>NUCLEOTIDE SEQUENCE [LARGE SCALE GENOMIC DNA]</scope>
    <source>
        <strain evidence="13 14">VRMG2420</strain>
    </source>
</reference>
<gene>
    <name evidence="13" type="ORF">AB4829_26015</name>
</gene>
<feature type="region of interest" description="Disordered" evidence="10">
    <location>
        <begin position="322"/>
        <end position="342"/>
    </location>
</feature>
<evidence type="ECO:0000256" key="4">
    <source>
        <dbReference type="ARBA" id="ARBA00022679"/>
    </source>
</evidence>
<dbReference type="SMART" id="SM00387">
    <property type="entry name" value="HATPase_c"/>
    <property type="match status" value="1"/>
</dbReference>
<name>A0ABW8BGB2_9ACTN</name>
<comment type="caution">
    <text evidence="13">The sequence shown here is derived from an EMBL/GenBank/DDBJ whole genome shotgun (WGS) entry which is preliminary data.</text>
</comment>
<feature type="transmembrane region" description="Helical" evidence="11">
    <location>
        <begin position="46"/>
        <end position="63"/>
    </location>
</feature>
<evidence type="ECO:0000256" key="10">
    <source>
        <dbReference type="SAM" id="MobiDB-lite"/>
    </source>
</evidence>
<keyword evidence="11" id="KW-0812">Transmembrane</keyword>
<dbReference type="RefSeq" id="WP_165287278.1">
    <property type="nucleotide sequence ID" value="NZ_JBITPR010000047.1"/>
</dbReference>
<dbReference type="Gene3D" id="3.30.565.10">
    <property type="entry name" value="Histidine kinase-like ATPase, C-terminal domain"/>
    <property type="match status" value="1"/>
</dbReference>
<protein>
    <recommendedName>
        <fullName evidence="2">histidine kinase</fullName>
        <ecNumber evidence="2">2.7.13.3</ecNumber>
    </recommendedName>
</protein>
<dbReference type="InterPro" id="IPR011712">
    <property type="entry name" value="Sig_transdc_His_kin_sub3_dim/P"/>
</dbReference>
<evidence type="ECO:0000256" key="1">
    <source>
        <dbReference type="ARBA" id="ARBA00000085"/>
    </source>
</evidence>
<dbReference type="Gene3D" id="1.20.5.1930">
    <property type="match status" value="1"/>
</dbReference>
<evidence type="ECO:0000256" key="6">
    <source>
        <dbReference type="ARBA" id="ARBA00022777"/>
    </source>
</evidence>
<evidence type="ECO:0000256" key="9">
    <source>
        <dbReference type="SAM" id="Coils"/>
    </source>
</evidence>
<accession>A0ABW8BGB2</accession>
<evidence type="ECO:0000256" key="11">
    <source>
        <dbReference type="SAM" id="Phobius"/>
    </source>
</evidence>
<feature type="compositionally biased region" description="Gly residues" evidence="10">
    <location>
        <begin position="327"/>
        <end position="341"/>
    </location>
</feature>
<dbReference type="Pfam" id="PF07730">
    <property type="entry name" value="HisKA_3"/>
    <property type="match status" value="1"/>
</dbReference>
<organism evidence="13 14">
    <name type="scientific">Streptomyces salinarius</name>
    <dbReference type="NCBI Taxonomy" id="2762598"/>
    <lineage>
        <taxon>Bacteria</taxon>
        <taxon>Bacillati</taxon>
        <taxon>Actinomycetota</taxon>
        <taxon>Actinomycetes</taxon>
        <taxon>Kitasatosporales</taxon>
        <taxon>Streptomycetaceae</taxon>
        <taxon>Streptomyces</taxon>
    </lineage>
</organism>
<evidence type="ECO:0000256" key="2">
    <source>
        <dbReference type="ARBA" id="ARBA00012438"/>
    </source>
</evidence>
<keyword evidence="6 13" id="KW-0418">Kinase</keyword>
<dbReference type="SUPFAM" id="SSF55874">
    <property type="entry name" value="ATPase domain of HSP90 chaperone/DNA topoisomerase II/histidine kinase"/>
    <property type="match status" value="1"/>
</dbReference>
<keyword evidence="7" id="KW-0067">ATP-binding</keyword>
<dbReference type="Proteomes" id="UP001614264">
    <property type="component" value="Unassembled WGS sequence"/>
</dbReference>
<proteinExistence type="predicted"/>
<dbReference type="EMBL" id="JBITPR010000047">
    <property type="protein sequence ID" value="MFI7874043.1"/>
    <property type="molecule type" value="Genomic_DNA"/>
</dbReference>
<evidence type="ECO:0000256" key="8">
    <source>
        <dbReference type="ARBA" id="ARBA00023012"/>
    </source>
</evidence>
<dbReference type="PANTHER" id="PTHR24421">
    <property type="entry name" value="NITRATE/NITRITE SENSOR PROTEIN NARX-RELATED"/>
    <property type="match status" value="1"/>
</dbReference>
<dbReference type="CDD" id="cd16917">
    <property type="entry name" value="HATPase_UhpB-NarQ-NarX-like"/>
    <property type="match status" value="1"/>
</dbReference>
<evidence type="ECO:0000256" key="7">
    <source>
        <dbReference type="ARBA" id="ARBA00022840"/>
    </source>
</evidence>
<dbReference type="GO" id="GO:0016301">
    <property type="term" value="F:kinase activity"/>
    <property type="evidence" value="ECO:0007669"/>
    <property type="project" value="UniProtKB-KW"/>
</dbReference>
<keyword evidence="11" id="KW-0472">Membrane</keyword>
<dbReference type="EC" id="2.7.13.3" evidence="2"/>
<evidence type="ECO:0000259" key="12">
    <source>
        <dbReference type="SMART" id="SM00387"/>
    </source>
</evidence>
<evidence type="ECO:0000313" key="14">
    <source>
        <dbReference type="Proteomes" id="UP001614264"/>
    </source>
</evidence>
<dbReference type="InterPro" id="IPR050482">
    <property type="entry name" value="Sensor_HK_TwoCompSys"/>
</dbReference>
<dbReference type="InterPro" id="IPR003594">
    <property type="entry name" value="HATPase_dom"/>
</dbReference>